<name>A0A6N7QTQ5_9GAMM</name>
<comment type="caution">
    <text evidence="10">The sequence shown here is derived from an EMBL/GenBank/DDBJ whole genome shotgun (WGS) entry which is preliminary data.</text>
</comment>
<keyword evidence="1 6" id="KW-0597">Phosphoprotein</keyword>
<dbReference type="Pfam" id="PF00072">
    <property type="entry name" value="Response_reg"/>
    <property type="match status" value="1"/>
</dbReference>
<dbReference type="Proteomes" id="UP000433788">
    <property type="component" value="Unassembled WGS sequence"/>
</dbReference>
<dbReference type="SUPFAM" id="SSF52172">
    <property type="entry name" value="CheY-like"/>
    <property type="match status" value="1"/>
</dbReference>
<evidence type="ECO:0000313" key="10">
    <source>
        <dbReference type="EMBL" id="MRH77697.1"/>
    </source>
</evidence>
<keyword evidence="5" id="KW-0804">Transcription</keyword>
<dbReference type="InterPro" id="IPR039420">
    <property type="entry name" value="WalR-like"/>
</dbReference>
<keyword evidence="11" id="KW-1185">Reference proteome</keyword>
<evidence type="ECO:0000256" key="5">
    <source>
        <dbReference type="ARBA" id="ARBA00023163"/>
    </source>
</evidence>
<feature type="domain" description="Response regulatory" evidence="8">
    <location>
        <begin position="5"/>
        <end position="119"/>
    </location>
</feature>
<evidence type="ECO:0000256" key="2">
    <source>
        <dbReference type="ARBA" id="ARBA00023012"/>
    </source>
</evidence>
<dbReference type="InterPro" id="IPR001867">
    <property type="entry name" value="OmpR/PhoB-type_DNA-bd"/>
</dbReference>
<dbReference type="PROSITE" id="PS50110">
    <property type="entry name" value="RESPONSE_REGULATORY"/>
    <property type="match status" value="1"/>
</dbReference>
<organism evidence="10 11">
    <name type="scientific">Spiribacter salilacus</name>
    <dbReference type="NCBI Taxonomy" id="2664894"/>
    <lineage>
        <taxon>Bacteria</taxon>
        <taxon>Pseudomonadati</taxon>
        <taxon>Pseudomonadota</taxon>
        <taxon>Gammaproteobacteria</taxon>
        <taxon>Chromatiales</taxon>
        <taxon>Ectothiorhodospiraceae</taxon>
        <taxon>Spiribacter</taxon>
    </lineage>
</organism>
<dbReference type="AlphaFoldDB" id="A0A6N7QTQ5"/>
<dbReference type="GO" id="GO:0000976">
    <property type="term" value="F:transcription cis-regulatory region binding"/>
    <property type="evidence" value="ECO:0007669"/>
    <property type="project" value="TreeGrafter"/>
</dbReference>
<dbReference type="CDD" id="cd17574">
    <property type="entry name" value="REC_OmpR"/>
    <property type="match status" value="1"/>
</dbReference>
<evidence type="ECO:0000256" key="3">
    <source>
        <dbReference type="ARBA" id="ARBA00023015"/>
    </source>
</evidence>
<sequence>MATQNILVVEDHSALRAVLVETLEAAGHHVVAVDCAEAVAEYPVSQRFDIAVIDLNLPGEDGLSLTTRLRKTCPELGIILVTVRDAVDDKLRGYAGGADLYLTKPIDANELLFALSALARRLSGSATDTSVYQLDPLRTHLLTPEGTMVRLTRREVQVLHAFALAPNSTLETWQLLEILHLDESDRAKQNLEVLISRLRSKFRAHGIDPTTLQTERAVGYVLTLPIEIR</sequence>
<evidence type="ECO:0000313" key="11">
    <source>
        <dbReference type="Proteomes" id="UP000433788"/>
    </source>
</evidence>
<feature type="modified residue" description="4-aspartylphosphate" evidence="6">
    <location>
        <position position="54"/>
    </location>
</feature>
<dbReference type="GO" id="GO:0000156">
    <property type="term" value="F:phosphorelay response regulator activity"/>
    <property type="evidence" value="ECO:0007669"/>
    <property type="project" value="TreeGrafter"/>
</dbReference>
<evidence type="ECO:0000259" key="9">
    <source>
        <dbReference type="PROSITE" id="PS51755"/>
    </source>
</evidence>
<dbReference type="InterPro" id="IPR016032">
    <property type="entry name" value="Sig_transdc_resp-reg_C-effctor"/>
</dbReference>
<protein>
    <submittedName>
        <fullName evidence="10">Response regulator</fullName>
    </submittedName>
</protein>
<keyword evidence="4 7" id="KW-0238">DNA-binding</keyword>
<dbReference type="Pfam" id="PF00486">
    <property type="entry name" value="Trans_reg_C"/>
    <property type="match status" value="1"/>
</dbReference>
<evidence type="ECO:0000256" key="6">
    <source>
        <dbReference type="PROSITE-ProRule" id="PRU00169"/>
    </source>
</evidence>
<gene>
    <name evidence="10" type="ORF">GH984_03170</name>
</gene>
<accession>A0A6N7QTQ5</accession>
<dbReference type="InterPro" id="IPR036388">
    <property type="entry name" value="WH-like_DNA-bd_sf"/>
</dbReference>
<reference evidence="10 11" key="1">
    <citation type="submission" date="2019-11" db="EMBL/GenBank/DDBJ databases">
        <authorList>
            <person name="Zhang X.Y."/>
        </authorList>
    </citation>
    <scope>NUCLEOTIDE SEQUENCE [LARGE SCALE GENOMIC DNA]</scope>
    <source>
        <strain evidence="10 11">C176</strain>
    </source>
</reference>
<evidence type="ECO:0000256" key="4">
    <source>
        <dbReference type="ARBA" id="ARBA00023125"/>
    </source>
</evidence>
<keyword evidence="2" id="KW-0902">Two-component regulatory system</keyword>
<dbReference type="Gene3D" id="3.40.50.2300">
    <property type="match status" value="1"/>
</dbReference>
<keyword evidence="3" id="KW-0805">Transcription regulation</keyword>
<dbReference type="CDD" id="cd00383">
    <property type="entry name" value="trans_reg_C"/>
    <property type="match status" value="1"/>
</dbReference>
<evidence type="ECO:0000259" key="8">
    <source>
        <dbReference type="PROSITE" id="PS50110"/>
    </source>
</evidence>
<dbReference type="PANTHER" id="PTHR48111:SF1">
    <property type="entry name" value="TWO-COMPONENT RESPONSE REGULATOR ORR33"/>
    <property type="match status" value="1"/>
</dbReference>
<feature type="domain" description="OmpR/PhoB-type" evidence="9">
    <location>
        <begin position="124"/>
        <end position="224"/>
    </location>
</feature>
<proteinExistence type="predicted"/>
<dbReference type="GO" id="GO:0032993">
    <property type="term" value="C:protein-DNA complex"/>
    <property type="evidence" value="ECO:0007669"/>
    <property type="project" value="TreeGrafter"/>
</dbReference>
<feature type="DNA-binding region" description="OmpR/PhoB-type" evidence="7">
    <location>
        <begin position="124"/>
        <end position="224"/>
    </location>
</feature>
<dbReference type="SMART" id="SM00448">
    <property type="entry name" value="REC"/>
    <property type="match status" value="1"/>
</dbReference>
<dbReference type="InterPro" id="IPR011006">
    <property type="entry name" value="CheY-like_superfamily"/>
</dbReference>
<dbReference type="RefSeq" id="WP_153718773.1">
    <property type="nucleotide sequence ID" value="NZ_WJPP01000002.1"/>
</dbReference>
<dbReference type="PROSITE" id="PS51755">
    <property type="entry name" value="OMPR_PHOB"/>
    <property type="match status" value="1"/>
</dbReference>
<dbReference type="SMART" id="SM00862">
    <property type="entry name" value="Trans_reg_C"/>
    <property type="match status" value="1"/>
</dbReference>
<dbReference type="EMBL" id="WJPP01000002">
    <property type="protein sequence ID" value="MRH77697.1"/>
    <property type="molecule type" value="Genomic_DNA"/>
</dbReference>
<dbReference type="SUPFAM" id="SSF46894">
    <property type="entry name" value="C-terminal effector domain of the bipartite response regulators"/>
    <property type="match status" value="1"/>
</dbReference>
<dbReference type="InterPro" id="IPR001789">
    <property type="entry name" value="Sig_transdc_resp-reg_receiver"/>
</dbReference>
<evidence type="ECO:0000256" key="1">
    <source>
        <dbReference type="ARBA" id="ARBA00022553"/>
    </source>
</evidence>
<dbReference type="PANTHER" id="PTHR48111">
    <property type="entry name" value="REGULATOR OF RPOS"/>
    <property type="match status" value="1"/>
</dbReference>
<dbReference type="GO" id="GO:0006355">
    <property type="term" value="P:regulation of DNA-templated transcription"/>
    <property type="evidence" value="ECO:0007669"/>
    <property type="project" value="InterPro"/>
</dbReference>
<evidence type="ECO:0000256" key="7">
    <source>
        <dbReference type="PROSITE-ProRule" id="PRU01091"/>
    </source>
</evidence>
<dbReference type="Gene3D" id="1.10.10.10">
    <property type="entry name" value="Winged helix-like DNA-binding domain superfamily/Winged helix DNA-binding domain"/>
    <property type="match status" value="1"/>
</dbReference>
<dbReference type="GO" id="GO:0005829">
    <property type="term" value="C:cytosol"/>
    <property type="evidence" value="ECO:0007669"/>
    <property type="project" value="TreeGrafter"/>
</dbReference>